<name>A0A7X9NZA7_9BACT</name>
<evidence type="ECO:0000313" key="2">
    <source>
        <dbReference type="EMBL" id="NME66686.1"/>
    </source>
</evidence>
<accession>A0A7X9NZA7</accession>
<protein>
    <recommendedName>
        <fullName evidence="4">DUF4625 domain-containing protein</fullName>
    </recommendedName>
</protein>
<sequence>MKFTTKNISANVFRFFLVAISALTIASCSKENDEVAPEPVSSIEITSLEDGAIVGAETSFELVTAVSSLSGTVAEPKVAFTNVKTGQQFEFELIGKMPEIEGAINTTMTAQVDGLIKGEYEVIASFQETNVTNNIVISEAINVTALEKEPRN</sequence>
<evidence type="ECO:0000256" key="1">
    <source>
        <dbReference type="SAM" id="SignalP"/>
    </source>
</evidence>
<dbReference type="AlphaFoldDB" id="A0A7X9NZA7"/>
<keyword evidence="3" id="KW-1185">Reference proteome</keyword>
<keyword evidence="1" id="KW-0732">Signal</keyword>
<feature type="chain" id="PRO_5031374258" description="DUF4625 domain-containing protein" evidence="1">
    <location>
        <begin position="27"/>
        <end position="152"/>
    </location>
</feature>
<dbReference type="EMBL" id="JABANE010000003">
    <property type="protein sequence ID" value="NME66686.1"/>
    <property type="molecule type" value="Genomic_DNA"/>
</dbReference>
<evidence type="ECO:0008006" key="4">
    <source>
        <dbReference type="Google" id="ProtNLM"/>
    </source>
</evidence>
<feature type="signal peptide" evidence="1">
    <location>
        <begin position="1"/>
        <end position="26"/>
    </location>
</feature>
<dbReference type="PROSITE" id="PS51257">
    <property type="entry name" value="PROKAR_LIPOPROTEIN"/>
    <property type="match status" value="1"/>
</dbReference>
<dbReference type="Proteomes" id="UP000576082">
    <property type="component" value="Unassembled WGS sequence"/>
</dbReference>
<organism evidence="2 3">
    <name type="scientific">Flammeovirga aprica JL-4</name>
    <dbReference type="NCBI Taxonomy" id="694437"/>
    <lineage>
        <taxon>Bacteria</taxon>
        <taxon>Pseudomonadati</taxon>
        <taxon>Bacteroidota</taxon>
        <taxon>Cytophagia</taxon>
        <taxon>Cytophagales</taxon>
        <taxon>Flammeovirgaceae</taxon>
        <taxon>Flammeovirga</taxon>
    </lineage>
</organism>
<gene>
    <name evidence="2" type="ORF">HHU12_01800</name>
</gene>
<comment type="caution">
    <text evidence="2">The sequence shown here is derived from an EMBL/GenBank/DDBJ whole genome shotgun (WGS) entry which is preliminary data.</text>
</comment>
<evidence type="ECO:0000313" key="3">
    <source>
        <dbReference type="Proteomes" id="UP000576082"/>
    </source>
</evidence>
<reference evidence="2 3" key="1">
    <citation type="submission" date="2020-04" db="EMBL/GenBank/DDBJ databases">
        <title>Flammeovirga sp. SR4, a novel species isolated from seawater.</title>
        <authorList>
            <person name="Wang X."/>
        </authorList>
    </citation>
    <scope>NUCLEOTIDE SEQUENCE [LARGE SCALE GENOMIC DNA]</scope>
    <source>
        <strain evidence="2 3">ATCC 23126</strain>
    </source>
</reference>
<dbReference type="RefSeq" id="WP_169654432.1">
    <property type="nucleotide sequence ID" value="NZ_JABANE010000003.1"/>
</dbReference>
<proteinExistence type="predicted"/>